<keyword evidence="6" id="KW-1133">Transmembrane helix</keyword>
<keyword evidence="5" id="KW-0812">Transmembrane</keyword>
<sequence length="476" mass="53257">MENMNGTSVISSSLNSFASPWWFATNSSSSSWAISTSGELARPGSTTSLILEAILVMSLMSIQSVLLHPKFEGSTASRLARLSLGPIIVGWWFYFPFRLPVQPLETRNILPGFAAGMMILKSLEWTFVAGPYHLRTLKTIDGVPFWVKEPAPMPSSCGGKSDWRELALWTALQFQSFRGLRWSWGPSTPIKGNQSTFTQSMLELARLQLVMLPCLAFLIHAQDRSTNSFDSMRALLDLGVPSFPGLRYVASGFHSICAMLVISSSIEMMSLIPVLSTYLLHPLAQKLGLSSQWCDLVNPQAFPPQFGPILEFSSLAHFWGKTWHQRFRRPFLFCGGKPAMALARFFGASPQIQKACGAMGVFVISGLLHEYPMHVFERAPHPHPRGLFKTFPGSFLFFFVQSFGLILEPMIIPYIPKRLGGAKLWTACFLFLTAPLFTRDICRPTGMFTQYHVPQEWTWLHILIPAPYATHVLSPK</sequence>
<organism evidence="9 10">
    <name type="scientific">Puccinia coronata f. sp. avenae</name>
    <dbReference type="NCBI Taxonomy" id="200324"/>
    <lineage>
        <taxon>Eukaryota</taxon>
        <taxon>Fungi</taxon>
        <taxon>Dikarya</taxon>
        <taxon>Basidiomycota</taxon>
        <taxon>Pucciniomycotina</taxon>
        <taxon>Pucciniomycetes</taxon>
        <taxon>Pucciniales</taxon>
        <taxon>Pucciniaceae</taxon>
        <taxon>Puccinia</taxon>
    </lineage>
</organism>
<dbReference type="InterPro" id="IPR044851">
    <property type="entry name" value="Wax_synthase"/>
</dbReference>
<gene>
    <name evidence="9" type="ORF">PCANC_15156</name>
</gene>
<dbReference type="InterPro" id="IPR032805">
    <property type="entry name" value="Wax_synthase_dom"/>
</dbReference>
<proteinExistence type="inferred from homology"/>
<dbReference type="STRING" id="200324.A0A2N5UJU1"/>
<feature type="domain" description="Wax synthase" evidence="8">
    <location>
        <begin position="303"/>
        <end position="382"/>
    </location>
</feature>
<keyword evidence="10" id="KW-1185">Reference proteome</keyword>
<evidence type="ECO:0000256" key="5">
    <source>
        <dbReference type="ARBA" id="ARBA00022692"/>
    </source>
</evidence>
<comment type="caution">
    <text evidence="9">The sequence shown here is derived from an EMBL/GenBank/DDBJ whole genome shotgun (WGS) entry which is preliminary data.</text>
</comment>
<dbReference type="GO" id="GO:0006629">
    <property type="term" value="P:lipid metabolic process"/>
    <property type="evidence" value="ECO:0007669"/>
    <property type="project" value="InterPro"/>
</dbReference>
<evidence type="ECO:0000256" key="1">
    <source>
        <dbReference type="ARBA" id="ARBA00004141"/>
    </source>
</evidence>
<evidence type="ECO:0000259" key="8">
    <source>
        <dbReference type="Pfam" id="PF13813"/>
    </source>
</evidence>
<evidence type="ECO:0000256" key="6">
    <source>
        <dbReference type="ARBA" id="ARBA00022989"/>
    </source>
</evidence>
<evidence type="ECO:0000313" key="10">
    <source>
        <dbReference type="Proteomes" id="UP000235388"/>
    </source>
</evidence>
<reference evidence="9 10" key="1">
    <citation type="submission" date="2017-11" db="EMBL/GenBank/DDBJ databases">
        <title>De novo assembly and phasing of dikaryotic genomes from two isolates of Puccinia coronata f. sp. avenae, the causal agent of oat crown rust.</title>
        <authorList>
            <person name="Miller M.E."/>
            <person name="Zhang Y."/>
            <person name="Omidvar V."/>
            <person name="Sperschneider J."/>
            <person name="Schwessinger B."/>
            <person name="Raley C."/>
            <person name="Palmer J.M."/>
            <person name="Garnica D."/>
            <person name="Upadhyaya N."/>
            <person name="Rathjen J."/>
            <person name="Taylor J.M."/>
            <person name="Park R.F."/>
            <person name="Dodds P.N."/>
            <person name="Hirsch C.D."/>
            <person name="Kianian S.F."/>
            <person name="Figueroa M."/>
        </authorList>
    </citation>
    <scope>NUCLEOTIDE SEQUENCE [LARGE SCALE GENOMIC DNA]</scope>
    <source>
        <strain evidence="9">12NC29</strain>
    </source>
</reference>
<comment type="subcellular location">
    <subcellularLocation>
        <location evidence="1">Membrane</location>
        <topology evidence="1">Multi-pass membrane protein</topology>
    </subcellularLocation>
</comment>
<name>A0A2N5UJU1_9BASI</name>
<evidence type="ECO:0000313" key="9">
    <source>
        <dbReference type="EMBL" id="PLW37896.1"/>
    </source>
</evidence>
<dbReference type="PANTHER" id="PTHR31595">
    <property type="entry name" value="LONG-CHAIN-ALCOHOL O-FATTY-ACYLTRANSFERASE 3-RELATED"/>
    <property type="match status" value="1"/>
</dbReference>
<comment type="similarity">
    <text evidence="3">Belongs to the wax synthase family.</text>
</comment>
<dbReference type="PANTHER" id="PTHR31595:SF57">
    <property type="entry name" value="OS04G0481900 PROTEIN"/>
    <property type="match status" value="1"/>
</dbReference>
<accession>A0A2N5UJU1</accession>
<dbReference type="OrthoDB" id="1077582at2759"/>
<evidence type="ECO:0000256" key="7">
    <source>
        <dbReference type="ARBA" id="ARBA00023136"/>
    </source>
</evidence>
<comment type="pathway">
    <text evidence="2">Secondary metabolite biosynthesis.</text>
</comment>
<evidence type="ECO:0000256" key="4">
    <source>
        <dbReference type="ARBA" id="ARBA00022679"/>
    </source>
</evidence>
<keyword evidence="7" id="KW-0472">Membrane</keyword>
<dbReference type="Pfam" id="PF13813">
    <property type="entry name" value="MBOAT_2"/>
    <property type="match status" value="1"/>
</dbReference>
<dbReference type="AlphaFoldDB" id="A0A2N5UJU1"/>
<protein>
    <recommendedName>
        <fullName evidence="8">Wax synthase domain-containing protein</fullName>
    </recommendedName>
</protein>
<evidence type="ECO:0000256" key="3">
    <source>
        <dbReference type="ARBA" id="ARBA00007282"/>
    </source>
</evidence>
<evidence type="ECO:0000256" key="2">
    <source>
        <dbReference type="ARBA" id="ARBA00005179"/>
    </source>
</evidence>
<dbReference type="GO" id="GO:0008374">
    <property type="term" value="F:O-acyltransferase activity"/>
    <property type="evidence" value="ECO:0007669"/>
    <property type="project" value="InterPro"/>
</dbReference>
<dbReference type="EMBL" id="PGCJ01000215">
    <property type="protein sequence ID" value="PLW37896.1"/>
    <property type="molecule type" value="Genomic_DNA"/>
</dbReference>
<dbReference type="Proteomes" id="UP000235388">
    <property type="component" value="Unassembled WGS sequence"/>
</dbReference>
<keyword evidence="4" id="KW-0808">Transferase</keyword>
<dbReference type="GO" id="GO:0016020">
    <property type="term" value="C:membrane"/>
    <property type="evidence" value="ECO:0007669"/>
    <property type="project" value="UniProtKB-SubCell"/>
</dbReference>